<dbReference type="GO" id="GO:0000049">
    <property type="term" value="F:tRNA binding"/>
    <property type="evidence" value="ECO:0007669"/>
    <property type="project" value="TreeGrafter"/>
</dbReference>
<keyword evidence="7" id="KW-0819">tRNA processing</keyword>
<dbReference type="PANTHER" id="PTHR15641:SF1">
    <property type="entry name" value="ELONGATOR COMPLEX PROTEIN 5"/>
    <property type="match status" value="1"/>
</dbReference>
<gene>
    <name evidence="10" type="ORF">QYF61_005928</name>
</gene>
<feature type="compositionally biased region" description="Acidic residues" evidence="9">
    <location>
        <begin position="315"/>
        <end position="330"/>
    </location>
</feature>
<organism evidence="10 11">
    <name type="scientific">Mycteria americana</name>
    <name type="common">Wood stork</name>
    <dbReference type="NCBI Taxonomy" id="33587"/>
    <lineage>
        <taxon>Eukaryota</taxon>
        <taxon>Metazoa</taxon>
        <taxon>Chordata</taxon>
        <taxon>Craniata</taxon>
        <taxon>Vertebrata</taxon>
        <taxon>Euteleostomi</taxon>
        <taxon>Archelosauria</taxon>
        <taxon>Archosauria</taxon>
        <taxon>Dinosauria</taxon>
        <taxon>Saurischia</taxon>
        <taxon>Theropoda</taxon>
        <taxon>Coelurosauria</taxon>
        <taxon>Aves</taxon>
        <taxon>Neognathae</taxon>
        <taxon>Neoaves</taxon>
        <taxon>Aequornithes</taxon>
        <taxon>Ciconiiformes</taxon>
        <taxon>Ciconiidae</taxon>
        <taxon>Mycteria</taxon>
    </lineage>
</organism>
<dbReference type="PANTHER" id="PTHR15641">
    <property type="entry name" value="ELONGATOR COMPLEX PROTEIN 5"/>
    <property type="match status" value="1"/>
</dbReference>
<comment type="pathway">
    <text evidence="3">tRNA modification; 5-methoxycarbonylmethyl-2-thiouridine-tRNA biosynthesis.</text>
</comment>
<feature type="region of interest" description="Disordered" evidence="9">
    <location>
        <begin position="194"/>
        <end position="330"/>
    </location>
</feature>
<evidence type="ECO:0000256" key="5">
    <source>
        <dbReference type="ARBA" id="ARBA00020264"/>
    </source>
</evidence>
<feature type="compositionally biased region" description="Low complexity" evidence="9">
    <location>
        <begin position="274"/>
        <end position="287"/>
    </location>
</feature>
<evidence type="ECO:0000256" key="8">
    <source>
        <dbReference type="ARBA" id="ARBA00023242"/>
    </source>
</evidence>
<dbReference type="GO" id="GO:0005634">
    <property type="term" value="C:nucleus"/>
    <property type="evidence" value="ECO:0007669"/>
    <property type="project" value="UniProtKB-SubCell"/>
</dbReference>
<evidence type="ECO:0000313" key="10">
    <source>
        <dbReference type="EMBL" id="KAK4805300.1"/>
    </source>
</evidence>
<evidence type="ECO:0000256" key="7">
    <source>
        <dbReference type="ARBA" id="ARBA00022694"/>
    </source>
</evidence>
<dbReference type="GO" id="GO:0033588">
    <property type="term" value="C:elongator holoenzyme complex"/>
    <property type="evidence" value="ECO:0007669"/>
    <property type="project" value="InterPro"/>
</dbReference>
<evidence type="ECO:0000313" key="11">
    <source>
        <dbReference type="Proteomes" id="UP001333110"/>
    </source>
</evidence>
<reference evidence="10 11" key="1">
    <citation type="journal article" date="2023" name="J. Hered.">
        <title>Chromosome-level genome of the wood stork (Mycteria americana) provides insight into avian chromosome evolution.</title>
        <authorList>
            <person name="Flamio R. Jr."/>
            <person name="Ramstad K.M."/>
        </authorList>
    </citation>
    <scope>NUCLEOTIDE SEQUENCE [LARGE SCALE GENOMIC DNA]</scope>
    <source>
        <strain evidence="10">JAX WOST 10</strain>
    </source>
</reference>
<dbReference type="AlphaFoldDB" id="A0AAN7MZQ1"/>
<evidence type="ECO:0000256" key="1">
    <source>
        <dbReference type="ARBA" id="ARBA00004123"/>
    </source>
</evidence>
<dbReference type="GO" id="GO:0002098">
    <property type="term" value="P:tRNA wobble uridine modification"/>
    <property type="evidence" value="ECO:0007669"/>
    <property type="project" value="InterPro"/>
</dbReference>
<dbReference type="EMBL" id="JAUNZN010000129">
    <property type="protein sequence ID" value="KAK4805300.1"/>
    <property type="molecule type" value="Genomic_DNA"/>
</dbReference>
<evidence type="ECO:0000256" key="2">
    <source>
        <dbReference type="ARBA" id="ARBA00004496"/>
    </source>
</evidence>
<keyword evidence="8" id="KW-0539">Nucleus</keyword>
<protein>
    <recommendedName>
        <fullName evidence="5">Elongator complex protein 5</fullName>
    </recommendedName>
</protein>
<evidence type="ECO:0000256" key="9">
    <source>
        <dbReference type="SAM" id="MobiDB-lite"/>
    </source>
</evidence>
<keyword evidence="11" id="KW-1185">Reference proteome</keyword>
<evidence type="ECO:0000256" key="6">
    <source>
        <dbReference type="ARBA" id="ARBA00022490"/>
    </source>
</evidence>
<accession>A0AAN7MZQ1</accession>
<comment type="subcellular location">
    <subcellularLocation>
        <location evidence="2">Cytoplasm</location>
    </subcellularLocation>
    <subcellularLocation>
        <location evidence="1">Nucleus</location>
    </subcellularLocation>
</comment>
<dbReference type="GO" id="GO:0005829">
    <property type="term" value="C:cytosol"/>
    <property type="evidence" value="ECO:0007669"/>
    <property type="project" value="TreeGrafter"/>
</dbReference>
<dbReference type="InterPro" id="IPR019519">
    <property type="entry name" value="Elp5"/>
</dbReference>
<keyword evidence="6" id="KW-0963">Cytoplasm</keyword>
<proteinExistence type="inferred from homology"/>
<evidence type="ECO:0000256" key="4">
    <source>
        <dbReference type="ARBA" id="ARBA00009567"/>
    </source>
</evidence>
<evidence type="ECO:0000256" key="3">
    <source>
        <dbReference type="ARBA" id="ARBA00005043"/>
    </source>
</evidence>
<comment type="similarity">
    <text evidence="4">Belongs to the ELP5 family.</text>
</comment>
<dbReference type="Proteomes" id="UP001333110">
    <property type="component" value="Unassembled WGS sequence"/>
</dbReference>
<comment type="caution">
    <text evidence="10">The sequence shown here is derived from an EMBL/GenBank/DDBJ whole genome shotgun (WGS) entry which is preliminary data.</text>
</comment>
<sequence length="330" mass="34524">MPWGWGWGGSGVQWGWGGGCGKPWGRVWVAAGLSRVPPPPDSTACEGRSLLRAFASAAVQRAERVLVVLFDVPREQFEAGLSPSVKQRLLYRDGFTDPLGWSGPDPDLRAGDFGGLLGGGLPPGGPLTLVLDSLSWLLLRLPPPRLCQALGALLGGPPSSARPSRLLALLHGDLHPPGLLRALGALASTQLVLGGPPPSPGAPRLASVLSRPRGGGTGRQKDESFTLLPDGSLRSLGVPPPAPGGGEEEEEEGGRRRQGTPRDSGGRAPPLTFRLRLSAAERAARAAVPPPYQLSPPRRSTLLQTPGTIVCAPEPPEDEDPEDPDDDLDV</sequence>
<name>A0AAN7MZQ1_MYCAM</name>